<name>A0ABP0IAZ6_9DINO</name>
<reference evidence="1 2" key="1">
    <citation type="submission" date="2024-02" db="EMBL/GenBank/DDBJ databases">
        <authorList>
            <person name="Chen Y."/>
            <person name="Shah S."/>
            <person name="Dougan E. K."/>
            <person name="Thang M."/>
            <person name="Chan C."/>
        </authorList>
    </citation>
    <scope>NUCLEOTIDE SEQUENCE [LARGE SCALE GENOMIC DNA]</scope>
</reference>
<comment type="caution">
    <text evidence="1">The sequence shown here is derived from an EMBL/GenBank/DDBJ whole genome shotgun (WGS) entry which is preliminary data.</text>
</comment>
<organism evidence="1 2">
    <name type="scientific">Durusdinium trenchii</name>
    <dbReference type="NCBI Taxonomy" id="1381693"/>
    <lineage>
        <taxon>Eukaryota</taxon>
        <taxon>Sar</taxon>
        <taxon>Alveolata</taxon>
        <taxon>Dinophyceae</taxon>
        <taxon>Suessiales</taxon>
        <taxon>Symbiodiniaceae</taxon>
        <taxon>Durusdinium</taxon>
    </lineage>
</organism>
<feature type="non-terminal residue" evidence="1">
    <location>
        <position position="90"/>
    </location>
</feature>
<accession>A0ABP0IAZ6</accession>
<keyword evidence="2" id="KW-1185">Reference proteome</keyword>
<evidence type="ECO:0000313" key="2">
    <source>
        <dbReference type="Proteomes" id="UP001642484"/>
    </source>
</evidence>
<protein>
    <submittedName>
        <fullName evidence="1">Uncharacterized protein</fullName>
    </submittedName>
</protein>
<evidence type="ECO:0000313" key="1">
    <source>
        <dbReference type="EMBL" id="CAK8999488.1"/>
    </source>
</evidence>
<dbReference type="Proteomes" id="UP001642484">
    <property type="component" value="Unassembled WGS sequence"/>
</dbReference>
<sequence>MLARLAEEVAALSLTHLSTKMDTDLAKLKKYFEEKQDHHNRQGNLDIKYLSDRYNRGVAKVQSYMDTHQQYIEVADMQDGLPIFIQQAQK</sequence>
<proteinExistence type="predicted"/>
<dbReference type="EMBL" id="CAXAMN010002405">
    <property type="protein sequence ID" value="CAK8999488.1"/>
    <property type="molecule type" value="Genomic_DNA"/>
</dbReference>
<gene>
    <name evidence="1" type="ORF">CCMP2556_LOCUS5672</name>
</gene>